<evidence type="ECO:0000256" key="3">
    <source>
        <dbReference type="ARBA" id="ARBA00022670"/>
    </source>
</evidence>
<dbReference type="InterPro" id="IPR008753">
    <property type="entry name" value="Peptidase_M13_N"/>
</dbReference>
<dbReference type="CDD" id="cd08662">
    <property type="entry name" value="M13"/>
    <property type="match status" value="1"/>
</dbReference>
<dbReference type="Proteomes" id="UP000051672">
    <property type="component" value="Unassembled WGS sequence"/>
</dbReference>
<dbReference type="RefSeq" id="WP_057893685.1">
    <property type="nucleotide sequence ID" value="NZ_AYZQ01000001.1"/>
</dbReference>
<evidence type="ECO:0000256" key="7">
    <source>
        <dbReference type="ARBA" id="ARBA00023049"/>
    </source>
</evidence>
<feature type="domain" description="Peptidase M13 N-terminal" evidence="9">
    <location>
        <begin position="6"/>
        <end position="383"/>
    </location>
</feature>
<feature type="domain" description="Peptidase M13 C-terminal" evidence="8">
    <location>
        <begin position="437"/>
        <end position="627"/>
    </location>
</feature>
<sequence>MTARYQDDLYEAVNGEWAETAVIPDDKPATGGFQDLADDVEAKLMADFDAVAGGTKKAPSAEFEEAINLYGLASDFDARDNAGIQPALDRLQALNGLTLADYQKKAAALEQELFPLPFSGSVEPDMKNTAINRYTIYGPSTILPDTTYYAAGNEQGAQLLTLWSSMTKKILAETNLDDAEQQRYLDDTLAFDALIAARVKSSEEWADYPKAYNPQSFDDVVKQLGDFDFTRFVQADLPEQPETIIVADPKFLAHFTEIFNADTFVQYIHWAYVNDLLSNTGFLSDELRVLGGEFGRALSGSPAAPSQAKHAYRLANSFFSEPIGIYYGRTYFGEAAKKDVTQLVERMIQTYKRRLTNSTWLSDQTKAKAIVKLDKMVLKMGYPDSANAVYAKLHVNTADDLLTAVTKLAQVRHQDSLSKLTKPVDRTEWNMPGHLVNASYDPSRNDITFPAAILQAPFYALDQSDSVNLGGIGAVIAHEISHGFDNNGAQFDEFGNMVNWWQEADYTAFNKLTEQMIAEFDGLETEAGKVNGKLVVSENIADAGGLAAALETAQEDPNVNLEDFFINWARVWRQKARIAYQQLLLNIDVHAPAKLRANVQPQNLDEWYTTFDVKPSDKMYLAPDKRVHIW</sequence>
<dbReference type="Pfam" id="PF05649">
    <property type="entry name" value="Peptidase_M13_N"/>
    <property type="match status" value="1"/>
</dbReference>
<dbReference type="STRING" id="1423727.FC34_GL000373"/>
<keyword evidence="5" id="KW-0378">Hydrolase</keyword>
<dbReference type="GO" id="GO:0046872">
    <property type="term" value="F:metal ion binding"/>
    <property type="evidence" value="ECO:0007669"/>
    <property type="project" value="UniProtKB-KW"/>
</dbReference>
<evidence type="ECO:0000256" key="1">
    <source>
        <dbReference type="ARBA" id="ARBA00001947"/>
    </source>
</evidence>
<dbReference type="InterPro" id="IPR000718">
    <property type="entry name" value="Peptidase_M13"/>
</dbReference>
<dbReference type="AlphaFoldDB" id="A0A0R2AZV7"/>
<dbReference type="Gene3D" id="1.10.1380.10">
    <property type="entry name" value="Neutral endopeptidase , domain2"/>
    <property type="match status" value="1"/>
</dbReference>
<dbReference type="PROSITE" id="PS51885">
    <property type="entry name" value="NEPRILYSIN"/>
    <property type="match status" value="1"/>
</dbReference>
<dbReference type="InterPro" id="IPR018497">
    <property type="entry name" value="Peptidase_M13_C"/>
</dbReference>
<dbReference type="GO" id="GO:0005886">
    <property type="term" value="C:plasma membrane"/>
    <property type="evidence" value="ECO:0007669"/>
    <property type="project" value="TreeGrafter"/>
</dbReference>
<evidence type="ECO:0000256" key="2">
    <source>
        <dbReference type="ARBA" id="ARBA00007357"/>
    </source>
</evidence>
<dbReference type="PRINTS" id="PR00786">
    <property type="entry name" value="NEPRILYSIN"/>
</dbReference>
<evidence type="ECO:0000256" key="6">
    <source>
        <dbReference type="ARBA" id="ARBA00022833"/>
    </source>
</evidence>
<name>A0A0R2AZV7_9LACO</name>
<dbReference type="PATRIC" id="fig|1423727.3.peg.375"/>
<comment type="caution">
    <text evidence="10">The sequence shown here is derived from an EMBL/GenBank/DDBJ whole genome shotgun (WGS) entry which is preliminary data.</text>
</comment>
<dbReference type="PANTHER" id="PTHR11733:SF167">
    <property type="entry name" value="FI17812P1-RELATED"/>
    <property type="match status" value="1"/>
</dbReference>
<dbReference type="InterPro" id="IPR024079">
    <property type="entry name" value="MetalloPept_cat_dom_sf"/>
</dbReference>
<dbReference type="SUPFAM" id="SSF55486">
    <property type="entry name" value="Metalloproteases ('zincins'), catalytic domain"/>
    <property type="match status" value="1"/>
</dbReference>
<accession>A0A0R2AZV7</accession>
<evidence type="ECO:0000313" key="10">
    <source>
        <dbReference type="EMBL" id="KRM72663.1"/>
    </source>
</evidence>
<dbReference type="OrthoDB" id="9775677at2"/>
<dbReference type="Gene3D" id="3.40.390.10">
    <property type="entry name" value="Collagenase (Catalytic Domain)"/>
    <property type="match status" value="1"/>
</dbReference>
<evidence type="ECO:0000313" key="11">
    <source>
        <dbReference type="Proteomes" id="UP000051672"/>
    </source>
</evidence>
<dbReference type="EMBL" id="AYZQ01000001">
    <property type="protein sequence ID" value="KRM72663.1"/>
    <property type="molecule type" value="Genomic_DNA"/>
</dbReference>
<evidence type="ECO:0000256" key="5">
    <source>
        <dbReference type="ARBA" id="ARBA00022801"/>
    </source>
</evidence>
<comment type="cofactor">
    <cofactor evidence="1">
        <name>Zn(2+)</name>
        <dbReference type="ChEBI" id="CHEBI:29105"/>
    </cofactor>
</comment>
<comment type="similarity">
    <text evidence="2">Belongs to the peptidase M13 family.</text>
</comment>
<keyword evidence="11" id="KW-1185">Reference proteome</keyword>
<evidence type="ECO:0000256" key="4">
    <source>
        <dbReference type="ARBA" id="ARBA00022723"/>
    </source>
</evidence>
<dbReference type="PANTHER" id="PTHR11733">
    <property type="entry name" value="ZINC METALLOPROTEASE FAMILY M13 NEPRILYSIN-RELATED"/>
    <property type="match status" value="1"/>
</dbReference>
<evidence type="ECO:0000259" key="9">
    <source>
        <dbReference type="Pfam" id="PF05649"/>
    </source>
</evidence>
<dbReference type="GO" id="GO:0016485">
    <property type="term" value="P:protein processing"/>
    <property type="evidence" value="ECO:0007669"/>
    <property type="project" value="TreeGrafter"/>
</dbReference>
<gene>
    <name evidence="10" type="ORF">FC34_GL000373</name>
</gene>
<keyword evidence="7" id="KW-0482">Metalloprotease</keyword>
<reference evidence="10 11" key="1">
    <citation type="journal article" date="2015" name="Genome Announc.">
        <title>Expanding the biotechnology potential of lactobacilli through comparative genomics of 213 strains and associated genera.</title>
        <authorList>
            <person name="Sun Z."/>
            <person name="Harris H.M."/>
            <person name="McCann A."/>
            <person name="Guo C."/>
            <person name="Argimon S."/>
            <person name="Zhang W."/>
            <person name="Yang X."/>
            <person name="Jeffery I.B."/>
            <person name="Cooney J.C."/>
            <person name="Kagawa T.F."/>
            <person name="Liu W."/>
            <person name="Song Y."/>
            <person name="Salvetti E."/>
            <person name="Wrobel A."/>
            <person name="Rasinkangas P."/>
            <person name="Parkhill J."/>
            <person name="Rea M.C."/>
            <person name="O'Sullivan O."/>
            <person name="Ritari J."/>
            <person name="Douillard F.P."/>
            <person name="Paul Ross R."/>
            <person name="Yang R."/>
            <person name="Briner A.E."/>
            <person name="Felis G.E."/>
            <person name="de Vos W.M."/>
            <person name="Barrangou R."/>
            <person name="Klaenhammer T.R."/>
            <person name="Caufield P.W."/>
            <person name="Cui Y."/>
            <person name="Zhang H."/>
            <person name="O'Toole P.W."/>
        </authorList>
    </citation>
    <scope>NUCLEOTIDE SEQUENCE [LARGE SCALE GENOMIC DNA]</scope>
    <source>
        <strain evidence="10 11">DSM 23927</strain>
    </source>
</reference>
<keyword evidence="6" id="KW-0862">Zinc</keyword>
<keyword evidence="3" id="KW-0645">Protease</keyword>
<evidence type="ECO:0000259" key="8">
    <source>
        <dbReference type="Pfam" id="PF01431"/>
    </source>
</evidence>
<organism evidence="10 11">
    <name type="scientific">Lacticaseibacillus brantae DSM 23927</name>
    <dbReference type="NCBI Taxonomy" id="1423727"/>
    <lineage>
        <taxon>Bacteria</taxon>
        <taxon>Bacillati</taxon>
        <taxon>Bacillota</taxon>
        <taxon>Bacilli</taxon>
        <taxon>Lactobacillales</taxon>
        <taxon>Lactobacillaceae</taxon>
        <taxon>Lacticaseibacillus</taxon>
    </lineage>
</organism>
<dbReference type="Pfam" id="PF01431">
    <property type="entry name" value="Peptidase_M13"/>
    <property type="match status" value="1"/>
</dbReference>
<dbReference type="InterPro" id="IPR042089">
    <property type="entry name" value="Peptidase_M13_dom_2"/>
</dbReference>
<protein>
    <submittedName>
        <fullName evidence="10">Neutral endopeptidase</fullName>
    </submittedName>
</protein>
<dbReference type="GO" id="GO:0004222">
    <property type="term" value="F:metalloendopeptidase activity"/>
    <property type="evidence" value="ECO:0007669"/>
    <property type="project" value="InterPro"/>
</dbReference>
<keyword evidence="4" id="KW-0479">Metal-binding</keyword>
<proteinExistence type="inferred from homology"/>